<dbReference type="InterPro" id="IPR007421">
    <property type="entry name" value="Schlafen_AlbA_2_dom"/>
</dbReference>
<keyword evidence="4" id="KW-1185">Reference proteome</keyword>
<protein>
    <submittedName>
        <fullName evidence="3">DNA-binding protein</fullName>
    </submittedName>
</protein>
<reference evidence="3 4" key="1">
    <citation type="submission" date="2014-03" db="EMBL/GenBank/DDBJ databases">
        <title>Genomics of Bifidobacteria.</title>
        <authorList>
            <person name="Ventura M."/>
            <person name="Milani C."/>
            <person name="Lugli G.A."/>
        </authorList>
    </citation>
    <scope>NUCLEOTIDE SEQUENCE [LARGE SCALE GENOMIC DNA]</scope>
    <source>
        <strain evidence="3 4">LMG 10738</strain>
    </source>
</reference>
<dbReference type="InterPro" id="IPR036388">
    <property type="entry name" value="WH-like_DNA-bd_sf"/>
</dbReference>
<name>A0A087ATG8_9BIFI</name>
<gene>
    <name evidence="3" type="ORF">BCUN_1384</name>
</gene>
<feature type="domain" description="Schlafen AlbA-2" evidence="1">
    <location>
        <begin position="8"/>
        <end position="111"/>
    </location>
</feature>
<dbReference type="Pfam" id="PF22168">
    <property type="entry name" value="DIP2311-like_C"/>
    <property type="match status" value="1"/>
</dbReference>
<organism evidence="3 4">
    <name type="scientific">Bifidobacterium cuniculi</name>
    <dbReference type="NCBI Taxonomy" id="1688"/>
    <lineage>
        <taxon>Bacteria</taxon>
        <taxon>Bacillati</taxon>
        <taxon>Actinomycetota</taxon>
        <taxon>Actinomycetes</taxon>
        <taxon>Bifidobacteriales</taxon>
        <taxon>Bifidobacteriaceae</taxon>
        <taxon>Bifidobacterium</taxon>
    </lineage>
</organism>
<dbReference type="Pfam" id="PF04326">
    <property type="entry name" value="SLFN_AlbA_2"/>
    <property type="match status" value="1"/>
</dbReference>
<dbReference type="GO" id="GO:0003677">
    <property type="term" value="F:DNA binding"/>
    <property type="evidence" value="ECO:0007669"/>
    <property type="project" value="UniProtKB-KW"/>
</dbReference>
<evidence type="ECO:0000313" key="4">
    <source>
        <dbReference type="Proteomes" id="UP000029067"/>
    </source>
</evidence>
<dbReference type="Proteomes" id="UP000029067">
    <property type="component" value="Unassembled WGS sequence"/>
</dbReference>
<dbReference type="PANTHER" id="PTHR30595">
    <property type="entry name" value="GLPR-RELATED TRANSCRIPTIONAL REPRESSOR"/>
    <property type="match status" value="1"/>
</dbReference>
<comment type="caution">
    <text evidence="3">The sequence shown here is derived from an EMBL/GenBank/DDBJ whole genome shotgun (WGS) entry which is preliminary data.</text>
</comment>
<dbReference type="InterPro" id="IPR038461">
    <property type="entry name" value="Schlafen_AlbA_2_dom_sf"/>
</dbReference>
<evidence type="ECO:0000259" key="1">
    <source>
        <dbReference type="Pfam" id="PF04326"/>
    </source>
</evidence>
<accession>A0A087ATG8</accession>
<dbReference type="InterPro" id="IPR054760">
    <property type="entry name" value="DIP2311-like_C"/>
</dbReference>
<feature type="domain" description="Transcriptional regulator DIP2311-like C-terminal" evidence="2">
    <location>
        <begin position="499"/>
        <end position="544"/>
    </location>
</feature>
<dbReference type="EMBL" id="JGYV01000011">
    <property type="protein sequence ID" value="KFI62068.1"/>
    <property type="molecule type" value="Genomic_DNA"/>
</dbReference>
<evidence type="ECO:0000313" key="3">
    <source>
        <dbReference type="EMBL" id="KFI62068.1"/>
    </source>
</evidence>
<dbReference type="AlphaFoldDB" id="A0A087ATG8"/>
<dbReference type="PANTHER" id="PTHR30595:SF6">
    <property type="entry name" value="SCHLAFEN ALBA-2 DOMAIN-CONTAINING PROTEIN"/>
    <property type="match status" value="1"/>
</dbReference>
<keyword evidence="3" id="KW-0238">DNA-binding</keyword>
<dbReference type="InterPro" id="IPR038475">
    <property type="entry name" value="RecG_C_sf"/>
</dbReference>
<dbReference type="OrthoDB" id="9805115at2"/>
<dbReference type="RefSeq" id="WP_033515997.1">
    <property type="nucleotide sequence ID" value="NZ_JGYV01000011.1"/>
</dbReference>
<dbReference type="Gene3D" id="1.10.10.10">
    <property type="entry name" value="Winged helix-like DNA-binding domain superfamily/Winged helix DNA-binding domain"/>
    <property type="match status" value="1"/>
</dbReference>
<proteinExistence type="predicted"/>
<evidence type="ECO:0000259" key="2">
    <source>
        <dbReference type="Pfam" id="PF22168"/>
    </source>
</evidence>
<dbReference type="STRING" id="1688.BCUN_1384"/>
<sequence>MTGSYGKEALELEFKSDRDCLGDTELLEAIVGLANSNGGRLYLGVEDDGTPTGLHPKHANTDGLAAFIANNTRPSLRVTVRKTGNPEVIEITVPKASTIVSTESGRALRRRIKHDGTPEAVPLYPYEMMDAWSDLRTLDFSAQAVPEATRDDFDPLEREHLRKIIAQNPQSDRALLELSDEELEHALGLVSAADNANTPTLTGLLLLGKEDSLRRLIPTHAASFQVLEGSTIKVNRDFHGPLLQVIEQMGEMLEPWNTGTELTIGLFSKIVPDFNRRAFREAIVNAFGHRDYSVMGRVVVKLDDWGLEISSRGSFIEGISIDNLLTADPHGRNTILMDALKRSGLAERTGRGIDRIFAGSLNYGRPLPDYSNSNSQRVSVFIPRSAPDPLFVEIIEEERERTGKELPIESLLILNKLKAEGNATYMDMADTLDILPAKLKVVLKGLTDSGLIEASGSGETRSYMLGSKVYRKSGKSVEYVRQSAIDRIRYPELILKLATEQGQLTTTDVERLLGVSHNQAYYQINKLVAAGTLRKIGSRRSAHYVKA</sequence>
<dbReference type="Gene3D" id="3.30.565.60">
    <property type="match status" value="1"/>
</dbReference>
<dbReference type="Pfam" id="PF13749">
    <property type="entry name" value="HATPase_c_4"/>
    <property type="match status" value="1"/>
</dbReference>
<dbReference type="Gene3D" id="3.30.950.30">
    <property type="entry name" value="Schlafen, AAA domain"/>
    <property type="match status" value="1"/>
</dbReference>
<dbReference type="eggNOG" id="COG2865">
    <property type="taxonomic scope" value="Bacteria"/>
</dbReference>